<organism evidence="2 3">
    <name type="scientific">Fistulina hepatica ATCC 64428</name>
    <dbReference type="NCBI Taxonomy" id="1128425"/>
    <lineage>
        <taxon>Eukaryota</taxon>
        <taxon>Fungi</taxon>
        <taxon>Dikarya</taxon>
        <taxon>Basidiomycota</taxon>
        <taxon>Agaricomycotina</taxon>
        <taxon>Agaricomycetes</taxon>
        <taxon>Agaricomycetidae</taxon>
        <taxon>Agaricales</taxon>
        <taxon>Fistulinaceae</taxon>
        <taxon>Fistulina</taxon>
    </lineage>
</organism>
<dbReference type="AlphaFoldDB" id="A0A0D7A954"/>
<feature type="chain" id="PRO_5002316039" evidence="1">
    <location>
        <begin position="23"/>
        <end position="57"/>
    </location>
</feature>
<proteinExistence type="predicted"/>
<name>A0A0D7A954_9AGAR</name>
<gene>
    <name evidence="2" type="ORF">FISHEDRAFT_75179</name>
</gene>
<keyword evidence="3" id="KW-1185">Reference proteome</keyword>
<dbReference type="Proteomes" id="UP000054144">
    <property type="component" value="Unassembled WGS sequence"/>
</dbReference>
<keyword evidence="1" id="KW-0732">Signal</keyword>
<accession>A0A0D7A954</accession>
<evidence type="ECO:0000313" key="2">
    <source>
        <dbReference type="EMBL" id="KIY46914.1"/>
    </source>
</evidence>
<dbReference type="EMBL" id="KN882020">
    <property type="protein sequence ID" value="KIY46914.1"/>
    <property type="molecule type" value="Genomic_DNA"/>
</dbReference>
<protein>
    <submittedName>
        <fullName evidence="2">Uncharacterized protein</fullName>
    </submittedName>
</protein>
<reference evidence="2 3" key="1">
    <citation type="journal article" date="2015" name="Fungal Genet. Biol.">
        <title>Evolution of novel wood decay mechanisms in Agaricales revealed by the genome sequences of Fistulina hepatica and Cylindrobasidium torrendii.</title>
        <authorList>
            <person name="Floudas D."/>
            <person name="Held B.W."/>
            <person name="Riley R."/>
            <person name="Nagy L.G."/>
            <person name="Koehler G."/>
            <person name="Ransdell A.S."/>
            <person name="Younus H."/>
            <person name="Chow J."/>
            <person name="Chiniquy J."/>
            <person name="Lipzen A."/>
            <person name="Tritt A."/>
            <person name="Sun H."/>
            <person name="Haridas S."/>
            <person name="LaButti K."/>
            <person name="Ohm R.A."/>
            <person name="Kues U."/>
            <person name="Blanchette R.A."/>
            <person name="Grigoriev I.V."/>
            <person name="Minto R.E."/>
            <person name="Hibbett D.S."/>
        </authorList>
    </citation>
    <scope>NUCLEOTIDE SEQUENCE [LARGE SCALE GENOMIC DNA]</scope>
    <source>
        <strain evidence="2 3">ATCC 64428</strain>
    </source>
</reference>
<feature type="signal peptide" evidence="1">
    <location>
        <begin position="1"/>
        <end position="22"/>
    </location>
</feature>
<evidence type="ECO:0000313" key="3">
    <source>
        <dbReference type="Proteomes" id="UP000054144"/>
    </source>
</evidence>
<sequence>MQLKSLFLTVVAFTLFGTYVLASPVAHRLHATRDQPKTVEEEIREPEPDPTCRFGCI</sequence>
<evidence type="ECO:0000256" key="1">
    <source>
        <dbReference type="SAM" id="SignalP"/>
    </source>
</evidence>